<organism evidence="12 13">
    <name type="scientific">Coccomyxa viridis</name>
    <dbReference type="NCBI Taxonomy" id="1274662"/>
    <lineage>
        <taxon>Eukaryota</taxon>
        <taxon>Viridiplantae</taxon>
        <taxon>Chlorophyta</taxon>
        <taxon>core chlorophytes</taxon>
        <taxon>Trebouxiophyceae</taxon>
        <taxon>Trebouxiophyceae incertae sedis</taxon>
        <taxon>Coccomyxaceae</taxon>
        <taxon>Coccomyxa</taxon>
    </lineage>
</organism>
<dbReference type="InterPro" id="IPR004808">
    <property type="entry name" value="AP_endonuc_1"/>
</dbReference>
<accession>A0ABP1G916</accession>
<feature type="compositionally biased region" description="Polar residues" evidence="10">
    <location>
        <begin position="534"/>
        <end position="548"/>
    </location>
</feature>
<evidence type="ECO:0000256" key="2">
    <source>
        <dbReference type="ARBA" id="ARBA00022723"/>
    </source>
</evidence>
<evidence type="ECO:0000256" key="1">
    <source>
        <dbReference type="ARBA" id="ARBA00007092"/>
    </source>
</evidence>
<evidence type="ECO:0000256" key="8">
    <source>
        <dbReference type="PROSITE-ProRule" id="PRU01343"/>
    </source>
</evidence>
<dbReference type="Proteomes" id="UP001497392">
    <property type="component" value="Unassembled WGS sequence"/>
</dbReference>
<evidence type="ECO:0000313" key="13">
    <source>
        <dbReference type="Proteomes" id="UP001497392"/>
    </source>
</evidence>
<dbReference type="PANTHER" id="PTHR22748">
    <property type="entry name" value="AP ENDONUCLEASE"/>
    <property type="match status" value="1"/>
</dbReference>
<dbReference type="NCBIfam" id="TIGR00633">
    <property type="entry name" value="xth"/>
    <property type="match status" value="1"/>
</dbReference>
<keyword evidence="7" id="KW-0539">Nucleus</keyword>
<dbReference type="Pfam" id="PF03372">
    <property type="entry name" value="Exo_endo_phos"/>
    <property type="match status" value="1"/>
</dbReference>
<dbReference type="Gene3D" id="3.60.10.10">
    <property type="entry name" value="Endonuclease/exonuclease/phosphatase"/>
    <property type="match status" value="1"/>
</dbReference>
<name>A0ABP1G916_9CHLO</name>
<evidence type="ECO:0000256" key="3">
    <source>
        <dbReference type="ARBA" id="ARBA00022771"/>
    </source>
</evidence>
<comment type="similarity">
    <text evidence="1 9">Belongs to the DNA repair enzymes AP/ExoA family.</text>
</comment>
<proteinExistence type="inferred from homology"/>
<feature type="region of interest" description="Disordered" evidence="10">
    <location>
        <begin position="510"/>
        <end position="550"/>
    </location>
</feature>
<dbReference type="EMBL" id="CAXHTA020000019">
    <property type="protein sequence ID" value="CAL5228725.1"/>
    <property type="molecule type" value="Genomic_DNA"/>
</dbReference>
<gene>
    <name evidence="12" type="primary">g11910</name>
    <name evidence="12" type="ORF">VP750_LOCUS10631</name>
</gene>
<feature type="domain" description="GRF-type" evidence="11">
    <location>
        <begin position="609"/>
        <end position="656"/>
    </location>
</feature>
<evidence type="ECO:0000256" key="4">
    <source>
        <dbReference type="ARBA" id="ARBA00022801"/>
    </source>
</evidence>
<keyword evidence="6 9" id="KW-0460">Magnesium</keyword>
<keyword evidence="9" id="KW-0234">DNA repair</keyword>
<evidence type="ECO:0000313" key="12">
    <source>
        <dbReference type="EMBL" id="CAL5228725.1"/>
    </source>
</evidence>
<protein>
    <recommendedName>
        <fullName evidence="9">DNA-(apurinic or apyrimidinic site) endonuclease</fullName>
        <ecNumber evidence="9">3.1.-.-</ecNumber>
    </recommendedName>
</protein>
<dbReference type="PANTHER" id="PTHR22748:SF4">
    <property type="entry name" value="DNA-(APURINIC OR APYRIMIDINIC SITE) ENDONUCLEASE 2"/>
    <property type="match status" value="1"/>
</dbReference>
<dbReference type="PROSITE" id="PS00726">
    <property type="entry name" value="AP_NUCLEASE_F1_1"/>
    <property type="match status" value="1"/>
</dbReference>
<evidence type="ECO:0000256" key="6">
    <source>
        <dbReference type="ARBA" id="ARBA00022842"/>
    </source>
</evidence>
<keyword evidence="5" id="KW-0862">Zinc</keyword>
<keyword evidence="2 9" id="KW-0479">Metal-binding</keyword>
<feature type="compositionally biased region" description="Low complexity" evidence="10">
    <location>
        <begin position="461"/>
        <end position="470"/>
    </location>
</feature>
<reference evidence="12 13" key="1">
    <citation type="submission" date="2024-06" db="EMBL/GenBank/DDBJ databases">
        <authorList>
            <person name="Kraege A."/>
            <person name="Thomma B."/>
        </authorList>
    </citation>
    <scope>NUCLEOTIDE SEQUENCE [LARGE SCALE GENOMIC DNA]</scope>
</reference>
<keyword evidence="3 8" id="KW-0863">Zinc-finger</keyword>
<evidence type="ECO:0000256" key="5">
    <source>
        <dbReference type="ARBA" id="ARBA00022833"/>
    </source>
</evidence>
<dbReference type="PROSITE" id="PS51435">
    <property type="entry name" value="AP_NUCLEASE_F1_4"/>
    <property type="match status" value="1"/>
</dbReference>
<dbReference type="SUPFAM" id="SSF56219">
    <property type="entry name" value="DNase I-like"/>
    <property type="match status" value="1"/>
</dbReference>
<evidence type="ECO:0000256" key="9">
    <source>
        <dbReference type="RuleBase" id="RU362131"/>
    </source>
</evidence>
<dbReference type="PROSITE" id="PS51999">
    <property type="entry name" value="ZF_GRF"/>
    <property type="match status" value="1"/>
</dbReference>
<evidence type="ECO:0000259" key="11">
    <source>
        <dbReference type="PROSITE" id="PS51999"/>
    </source>
</evidence>
<comment type="caution">
    <text evidence="12">The sequence shown here is derived from an EMBL/GenBank/DDBJ whole genome shotgun (WGS) entry which is preliminary data.</text>
</comment>
<dbReference type="InterPro" id="IPR010666">
    <property type="entry name" value="Znf_GRF"/>
</dbReference>
<keyword evidence="4" id="KW-0378">Hydrolase</keyword>
<dbReference type="EC" id="3.1.-.-" evidence="9"/>
<dbReference type="InterPro" id="IPR005135">
    <property type="entry name" value="Endo/exonuclease/phosphatase"/>
</dbReference>
<feature type="region of interest" description="Disordered" evidence="10">
    <location>
        <begin position="452"/>
        <end position="475"/>
    </location>
</feature>
<evidence type="ECO:0000256" key="10">
    <source>
        <dbReference type="SAM" id="MobiDB-lite"/>
    </source>
</evidence>
<evidence type="ECO:0000256" key="7">
    <source>
        <dbReference type="ARBA" id="ARBA00023242"/>
    </source>
</evidence>
<dbReference type="InterPro" id="IPR020847">
    <property type="entry name" value="AP_endonuclease_F1_BS"/>
</dbReference>
<keyword evidence="9" id="KW-0227">DNA damage</keyword>
<keyword evidence="13" id="KW-1185">Reference proteome</keyword>
<comment type="cofactor">
    <cofactor evidence="9">
        <name>Mg(2+)</name>
        <dbReference type="ChEBI" id="CHEBI:18420"/>
    </cofactor>
    <cofactor evidence="9">
        <name>Mn(2+)</name>
        <dbReference type="ChEBI" id="CHEBI:29035"/>
    </cofactor>
    <text evidence="9">Probably binds two magnesium or manganese ions per subunit.</text>
</comment>
<dbReference type="Pfam" id="PF06839">
    <property type="entry name" value="Zn_ribbon_GRF"/>
    <property type="match status" value="1"/>
</dbReference>
<sequence>MRIVTWNINGLRACLRRRFNGKLINLLNFLNADIICLQETKIATARVEPDLAFADGWESFFANCRIRGGYSGVATFCRAGTCMPFAALDGFSGVLPQTLAKPKDLPPSTPAQEALSNPCSDLFERFSQGELEKLDSEGRVIMTDHGAFVLVNVYGPAISTEDSAEERYAFKLQFYKALLARISALREAGRAVILLGDLNISLATIDSCDPGNVEEFNSRQDRRMLTMLLTHNGGPFLDTFRKFYPDRQEAYTCWSTASSARINNYGTRIDLILAAGPCGDAGREFHASVVGSDVWMDAYGSDHAPAYADLAPSLPIAVGSAPPPLSSRYLYTGKQGNLKSWLASASVSQPLATAQQATAACSVSVPAAAEPDSGAGCLKGLPKEASVSASVLGKRASAKIGNPKQKAAKQRGIAGQSSLKAFMRPQAVPQAEQTVPSGSISQVGGFTAEASLSSQVLTEPQQSQSQARSQPTSLEANQVLQRQDVFGTGMHESADLGGKGSHIRQLACSASSQPAVLREPQGSIERQGSDRASAENSVPMQSKRSCASSEADVDELIDAASRWDEVKDKEGVQAATSWQLHVEQDAPPQNASAKAAWKQIQQRMKPPLCKGHSEPSVIRQVKKGGPNQGRVFFVCRRAAGNLPEGRCDFFQWEGDRQIRGSKAPAGAKGVTLKGCWN</sequence>
<dbReference type="InterPro" id="IPR036691">
    <property type="entry name" value="Endo/exonu/phosph_ase_sf"/>
</dbReference>